<dbReference type="SUPFAM" id="SSF49695">
    <property type="entry name" value="gamma-Crystallin-like"/>
    <property type="match status" value="1"/>
</dbReference>
<reference evidence="2" key="1">
    <citation type="submission" date="2019-04" db="EMBL/GenBank/DDBJ databases">
        <authorList>
            <person name="Melise S."/>
            <person name="Noan J."/>
            <person name="Okalmin O."/>
        </authorList>
    </citation>
    <scope>NUCLEOTIDE SEQUENCE</scope>
    <source>
        <strain evidence="2">FN9</strain>
    </source>
</reference>
<evidence type="ECO:0000313" key="2">
    <source>
        <dbReference type="EMBL" id="VIO61285.1"/>
    </source>
</evidence>
<name>A0A4E9EEM8_GIBZA</name>
<proteinExistence type="predicted"/>
<feature type="signal peptide" evidence="1">
    <location>
        <begin position="1"/>
        <end position="17"/>
    </location>
</feature>
<dbReference type="Gene3D" id="2.60.20.10">
    <property type="entry name" value="Crystallins"/>
    <property type="match status" value="1"/>
</dbReference>
<dbReference type="EMBL" id="CAAKMV010000152">
    <property type="protein sequence ID" value="VIO61285.1"/>
    <property type="molecule type" value="Genomic_DNA"/>
</dbReference>
<dbReference type="AlphaFoldDB" id="A0A4E9EEM8"/>
<feature type="chain" id="PRO_5026075593" evidence="1">
    <location>
        <begin position="18"/>
        <end position="146"/>
    </location>
</feature>
<sequence>MQFTSLTVTFLTALVSARDFTLYNDANYKGASHRETRGDDGACRNLNGKGDQASSVWGLKGCTTFYRERDCTGSSWNNRGSAETVPSFLNDHIWSFRNSDVCCDHNGRSLCLASCISGCAPLGNGAPTCIENCRPFCRELSHCISG</sequence>
<dbReference type="InterPro" id="IPR011024">
    <property type="entry name" value="G_crystallin-like"/>
</dbReference>
<accession>A0A4E9EEM8</accession>
<evidence type="ECO:0000256" key="1">
    <source>
        <dbReference type="SAM" id="SignalP"/>
    </source>
</evidence>
<organism evidence="2">
    <name type="scientific">Gibberella zeae</name>
    <name type="common">Wheat head blight fungus</name>
    <name type="synonym">Fusarium graminearum</name>
    <dbReference type="NCBI Taxonomy" id="5518"/>
    <lineage>
        <taxon>Eukaryota</taxon>
        <taxon>Fungi</taxon>
        <taxon>Dikarya</taxon>
        <taxon>Ascomycota</taxon>
        <taxon>Pezizomycotina</taxon>
        <taxon>Sordariomycetes</taxon>
        <taxon>Hypocreomycetidae</taxon>
        <taxon>Hypocreales</taxon>
        <taxon>Nectriaceae</taxon>
        <taxon>Fusarium</taxon>
    </lineage>
</organism>
<keyword evidence="1" id="KW-0732">Signal</keyword>
<gene>
    <name evidence="2" type="ORF">FUG_LOCUS431417</name>
</gene>
<protein>
    <submittedName>
        <fullName evidence="2">Uncharacterized protein</fullName>
    </submittedName>
</protein>